<evidence type="ECO:0000259" key="1">
    <source>
        <dbReference type="Pfam" id="PF08929"/>
    </source>
</evidence>
<proteinExistence type="predicted"/>
<evidence type="ECO:0000313" key="3">
    <source>
        <dbReference type="Proteomes" id="UP000279594"/>
    </source>
</evidence>
<dbReference type="InterPro" id="IPR028983">
    <property type="entry name" value="PA2201-like_C"/>
</dbReference>
<dbReference type="EMBL" id="CP033019">
    <property type="protein sequence ID" value="AYM75842.1"/>
    <property type="molecule type" value="Genomic_DNA"/>
</dbReference>
<evidence type="ECO:0000313" key="2">
    <source>
        <dbReference type="EMBL" id="AYM75842.1"/>
    </source>
</evidence>
<dbReference type="InterPro" id="IPR015025">
    <property type="entry name" value="PoNi_C"/>
</dbReference>
<feature type="domain" description="PoNi C-terminal" evidence="1">
    <location>
        <begin position="38"/>
        <end position="95"/>
    </location>
</feature>
<keyword evidence="3" id="KW-1185">Reference proteome</keyword>
<organism evidence="2 3">
    <name type="scientific">Janthinobacterium agaricidamnosum</name>
    <dbReference type="NCBI Taxonomy" id="55508"/>
    <lineage>
        <taxon>Bacteria</taxon>
        <taxon>Pseudomonadati</taxon>
        <taxon>Pseudomonadota</taxon>
        <taxon>Betaproteobacteria</taxon>
        <taxon>Burkholderiales</taxon>
        <taxon>Oxalobacteraceae</taxon>
        <taxon>Janthinobacterium</taxon>
    </lineage>
</organism>
<dbReference type="Gene3D" id="1.10.3920.10">
    <property type="entry name" value="PA2201 C-terminal domain-like"/>
    <property type="match status" value="1"/>
</dbReference>
<dbReference type="Proteomes" id="UP000279594">
    <property type="component" value="Chromosome"/>
</dbReference>
<reference evidence="2 3" key="1">
    <citation type="submission" date="2018-10" db="EMBL/GenBank/DDBJ databases">
        <title>Effects of UV and annual dynamics of microbial communities in freshwater RAS systems.</title>
        <authorList>
            <person name="Bekkelund A.K."/>
            <person name="Hansen B.R."/>
            <person name="Stokken H."/>
            <person name="Eriksen B.F."/>
            <person name="Kashulin N.A."/>
        </authorList>
    </citation>
    <scope>NUCLEOTIDE SEQUENCE [LARGE SCALE GENOMIC DNA]</scope>
    <source>
        <strain evidence="2 3">BHSEK</strain>
    </source>
</reference>
<dbReference type="RefSeq" id="WP_121669051.1">
    <property type="nucleotide sequence ID" value="NZ_CP033019.1"/>
</dbReference>
<dbReference type="AlphaFoldDB" id="A0A3G2E7G1"/>
<gene>
    <name evidence="2" type="ORF">D9M09_08580</name>
</gene>
<dbReference type="Pfam" id="PF08929">
    <property type="entry name" value="PoNi_C"/>
    <property type="match status" value="1"/>
</dbReference>
<name>A0A3G2E7G1_9BURK</name>
<dbReference type="SUPFAM" id="SSF140731">
    <property type="entry name" value="PA2201 C-terminal domain-like"/>
    <property type="match status" value="1"/>
</dbReference>
<sequence length="123" mass="14058">MLRRRQGCRLAKVHAPSALRQYTQDIRGRKRCPSCADAAYLQQWYAASRREPYYDSHRRDTSFWGYWSWEAAAITCVLDIDDSGYRGAPFYPADLVAFCRMNGIAPGATAATQDTQQQRLDEA</sequence>
<protein>
    <submittedName>
        <fullName evidence="2">DUF1911 domain-containing protein</fullName>
    </submittedName>
</protein>
<accession>A0A3G2E7G1</accession>